<proteinExistence type="predicted"/>
<dbReference type="Proteomes" id="UP000095287">
    <property type="component" value="Unplaced"/>
</dbReference>
<name>A0A1I7XXD3_9BILA</name>
<dbReference type="WBParaSite" id="L893_g1027.t1">
    <property type="protein sequence ID" value="L893_g1027.t1"/>
    <property type="gene ID" value="L893_g1027"/>
</dbReference>
<accession>A0A1I7XXD3</accession>
<sequence length="68" mass="7902">MITSTDKEHNIKWTKCKKVEVSKHRSGFASLLPKHWLIDRRTSAPLGSMDWSWNRGHGNLVSEDRQGR</sequence>
<reference evidence="2" key="1">
    <citation type="submission" date="2016-11" db="UniProtKB">
        <authorList>
            <consortium name="WormBaseParasite"/>
        </authorList>
    </citation>
    <scope>IDENTIFICATION</scope>
</reference>
<evidence type="ECO:0000313" key="2">
    <source>
        <dbReference type="WBParaSite" id="L893_g1027.t1"/>
    </source>
</evidence>
<evidence type="ECO:0000313" key="1">
    <source>
        <dbReference type="Proteomes" id="UP000095287"/>
    </source>
</evidence>
<organism evidence="1 2">
    <name type="scientific">Steinernema glaseri</name>
    <dbReference type="NCBI Taxonomy" id="37863"/>
    <lineage>
        <taxon>Eukaryota</taxon>
        <taxon>Metazoa</taxon>
        <taxon>Ecdysozoa</taxon>
        <taxon>Nematoda</taxon>
        <taxon>Chromadorea</taxon>
        <taxon>Rhabditida</taxon>
        <taxon>Tylenchina</taxon>
        <taxon>Panagrolaimomorpha</taxon>
        <taxon>Strongyloidoidea</taxon>
        <taxon>Steinernematidae</taxon>
        <taxon>Steinernema</taxon>
    </lineage>
</organism>
<dbReference type="AlphaFoldDB" id="A0A1I7XXD3"/>
<protein>
    <submittedName>
        <fullName evidence="2">Ovule protein</fullName>
    </submittedName>
</protein>
<keyword evidence="1" id="KW-1185">Reference proteome</keyword>